<accession>A0A5E4RNQ6</accession>
<evidence type="ECO:0008006" key="3">
    <source>
        <dbReference type="Google" id="ProtNLM"/>
    </source>
</evidence>
<keyword evidence="2" id="KW-1185">Reference proteome</keyword>
<sequence>MFVADQLLLNLGRMAGFPEPLRFDGRGCARLMFDDRLAVDLECTTDTGCMQVYTVLGTLPVEGREAFFLQLLEANLFVAETAGATLAVDGETNEVVLCRTVELDEIGDGAFVRLIERFVGAAEYWKSRLAP</sequence>
<evidence type="ECO:0000313" key="1">
    <source>
        <dbReference type="EMBL" id="VVD64603.1"/>
    </source>
</evidence>
<dbReference type="GO" id="GO:0030254">
    <property type="term" value="P:protein secretion by the type III secretion system"/>
    <property type="evidence" value="ECO:0007669"/>
    <property type="project" value="InterPro"/>
</dbReference>
<dbReference type="Gene3D" id="3.30.1460.10">
    <property type="match status" value="1"/>
</dbReference>
<dbReference type="AlphaFoldDB" id="A0A5E4RNQ6"/>
<dbReference type="EMBL" id="CABPRZ010000001">
    <property type="protein sequence ID" value="VVD64603.1"/>
    <property type="molecule type" value="Genomic_DNA"/>
</dbReference>
<evidence type="ECO:0000313" key="2">
    <source>
        <dbReference type="Proteomes" id="UP000414233"/>
    </source>
</evidence>
<proteinExistence type="predicted"/>
<dbReference type="SUPFAM" id="SSF69635">
    <property type="entry name" value="Type III secretory system chaperone-like"/>
    <property type="match status" value="1"/>
</dbReference>
<dbReference type="Pfam" id="PF05932">
    <property type="entry name" value="CesT"/>
    <property type="match status" value="1"/>
</dbReference>
<dbReference type="InterPro" id="IPR010261">
    <property type="entry name" value="Tir_chaperone"/>
</dbReference>
<gene>
    <name evidence="1" type="ORF">PTE30175_00275</name>
</gene>
<protein>
    <recommendedName>
        <fullName evidence="3">Tir chaperone family protein</fullName>
    </recommendedName>
</protein>
<dbReference type="Proteomes" id="UP000414233">
    <property type="component" value="Unassembled WGS sequence"/>
</dbReference>
<reference evidence="1 2" key="1">
    <citation type="submission" date="2019-08" db="EMBL/GenBank/DDBJ databases">
        <authorList>
            <person name="Peeters C."/>
        </authorList>
    </citation>
    <scope>NUCLEOTIDE SEQUENCE [LARGE SCALE GENOMIC DNA]</scope>
    <source>
        <strain evidence="1 2">LMG 30175</strain>
    </source>
</reference>
<name>A0A5E4RNQ6_9BURK</name>
<organism evidence="1 2">
    <name type="scientific">Pandoraea terrae</name>
    <dbReference type="NCBI Taxonomy" id="1537710"/>
    <lineage>
        <taxon>Bacteria</taxon>
        <taxon>Pseudomonadati</taxon>
        <taxon>Pseudomonadota</taxon>
        <taxon>Betaproteobacteria</taxon>
        <taxon>Burkholderiales</taxon>
        <taxon>Burkholderiaceae</taxon>
        <taxon>Pandoraea</taxon>
    </lineage>
</organism>
<dbReference type="CDD" id="cd16364">
    <property type="entry name" value="T3SC_I-like"/>
    <property type="match status" value="1"/>
</dbReference>